<reference evidence="1" key="2">
    <citation type="submission" date="2020-05" db="UniProtKB">
        <authorList>
            <consortium name="EnsemblMetazoa"/>
        </authorList>
    </citation>
    <scope>IDENTIFICATION</scope>
    <source>
        <strain evidence="1">FAR1</strain>
    </source>
</reference>
<accession>A0A182QWQ6</accession>
<sequence>MDLDRLRVDAAFRWGWIPPISWYDRDSCDVLDRVKSYSSSCFGPENSSCEMYPFLSLSSCWKISSTSLSCSAIMFLMSSDSWPPSAATICFFRYSLTSSRLSCMSLFSSISLNTLVVGGESPMLISSTSKTRVAPPGMTFPAPRSP</sequence>
<name>A0A182QWQ6_9DIPT</name>
<reference evidence="2" key="1">
    <citation type="submission" date="2014-01" db="EMBL/GenBank/DDBJ databases">
        <title>The Genome Sequence of Anopheles farauti FAR1 (V2).</title>
        <authorList>
            <consortium name="The Broad Institute Genomics Platform"/>
            <person name="Neafsey D.E."/>
            <person name="Besansky N."/>
            <person name="Howell P."/>
            <person name="Walton C."/>
            <person name="Young S.K."/>
            <person name="Zeng Q."/>
            <person name="Gargeya S."/>
            <person name="Fitzgerald M."/>
            <person name="Haas B."/>
            <person name="Abouelleil A."/>
            <person name="Allen A.W."/>
            <person name="Alvarado L."/>
            <person name="Arachchi H.M."/>
            <person name="Berlin A.M."/>
            <person name="Chapman S.B."/>
            <person name="Gainer-Dewar J."/>
            <person name="Goldberg J."/>
            <person name="Griggs A."/>
            <person name="Gujja S."/>
            <person name="Hansen M."/>
            <person name="Howarth C."/>
            <person name="Imamovic A."/>
            <person name="Ireland A."/>
            <person name="Larimer J."/>
            <person name="McCowan C."/>
            <person name="Murphy C."/>
            <person name="Pearson M."/>
            <person name="Poon T.W."/>
            <person name="Priest M."/>
            <person name="Roberts A."/>
            <person name="Saif S."/>
            <person name="Shea T."/>
            <person name="Sisk P."/>
            <person name="Sykes S."/>
            <person name="Wortman J."/>
            <person name="Nusbaum C."/>
            <person name="Birren B."/>
        </authorList>
    </citation>
    <scope>NUCLEOTIDE SEQUENCE [LARGE SCALE GENOMIC DNA]</scope>
    <source>
        <strain evidence="2">FAR1</strain>
    </source>
</reference>
<organism evidence="1 2">
    <name type="scientific">Anopheles farauti</name>
    <dbReference type="NCBI Taxonomy" id="69004"/>
    <lineage>
        <taxon>Eukaryota</taxon>
        <taxon>Metazoa</taxon>
        <taxon>Ecdysozoa</taxon>
        <taxon>Arthropoda</taxon>
        <taxon>Hexapoda</taxon>
        <taxon>Insecta</taxon>
        <taxon>Pterygota</taxon>
        <taxon>Neoptera</taxon>
        <taxon>Endopterygota</taxon>
        <taxon>Diptera</taxon>
        <taxon>Nematocera</taxon>
        <taxon>Culicoidea</taxon>
        <taxon>Culicidae</taxon>
        <taxon>Anophelinae</taxon>
        <taxon>Anopheles</taxon>
    </lineage>
</organism>
<dbReference type="VEuPathDB" id="VectorBase:AFAF018399"/>
<dbReference type="EnsemblMetazoa" id="AFAF018399-RA">
    <property type="protein sequence ID" value="AFAF018399-PA"/>
    <property type="gene ID" value="AFAF018399"/>
</dbReference>
<proteinExistence type="predicted"/>
<dbReference type="EMBL" id="AXCN02000732">
    <property type="status" value="NOT_ANNOTATED_CDS"/>
    <property type="molecule type" value="Genomic_DNA"/>
</dbReference>
<evidence type="ECO:0000313" key="1">
    <source>
        <dbReference type="EnsemblMetazoa" id="AFAF018399-PA"/>
    </source>
</evidence>
<protein>
    <submittedName>
        <fullName evidence="1">Uncharacterized protein</fullName>
    </submittedName>
</protein>
<keyword evidence="2" id="KW-1185">Reference proteome</keyword>
<dbReference type="AlphaFoldDB" id="A0A182QWQ6"/>
<dbReference type="Proteomes" id="UP000075886">
    <property type="component" value="Unassembled WGS sequence"/>
</dbReference>
<evidence type="ECO:0000313" key="2">
    <source>
        <dbReference type="Proteomes" id="UP000075886"/>
    </source>
</evidence>